<organism evidence="2 3">
    <name type="scientific">Shewanella benthica KT99</name>
    <dbReference type="NCBI Taxonomy" id="314608"/>
    <lineage>
        <taxon>Bacteria</taxon>
        <taxon>Pseudomonadati</taxon>
        <taxon>Pseudomonadota</taxon>
        <taxon>Gammaproteobacteria</taxon>
        <taxon>Alteromonadales</taxon>
        <taxon>Shewanellaceae</taxon>
        <taxon>Shewanella</taxon>
    </lineage>
</organism>
<dbReference type="Proteomes" id="UP000005839">
    <property type="component" value="Unassembled WGS sequence"/>
</dbReference>
<proteinExistence type="predicted"/>
<dbReference type="SMART" id="SM00530">
    <property type="entry name" value="HTH_XRE"/>
    <property type="match status" value="1"/>
</dbReference>
<sequence length="176" mass="19659">MGSEVAMHSFQAKSLKQKGTVKKTVLRQYREIVDGVINIFTPTVPKEGWVRTIRKALDMSGAQLAVRAGMTRNKVSVLERREAGGDITLNQLKALADALDCEFSYTLKPKKAVAETISDRALKIASTEVRKASKNMFLEAQSISKDKEQYLIDELAEEIMRAGGRKLWLQSKDEKA</sequence>
<evidence type="ECO:0000313" key="3">
    <source>
        <dbReference type="Proteomes" id="UP000005839"/>
    </source>
</evidence>
<gene>
    <name evidence="2" type="ORF">KT99_01464</name>
</gene>
<dbReference type="PROSITE" id="PS50943">
    <property type="entry name" value="HTH_CROC1"/>
    <property type="match status" value="1"/>
</dbReference>
<dbReference type="InterPro" id="IPR010982">
    <property type="entry name" value="Lambda_DNA-bd_dom_sf"/>
</dbReference>
<dbReference type="AlphaFoldDB" id="A9DFR2"/>
<protein>
    <submittedName>
        <fullName evidence="2">Transcriptional regulator</fullName>
    </submittedName>
</protein>
<dbReference type="EMBL" id="ABIC01000030">
    <property type="protein sequence ID" value="EDP99844.1"/>
    <property type="molecule type" value="Genomic_DNA"/>
</dbReference>
<dbReference type="InterPro" id="IPR013435">
    <property type="entry name" value="Mobile_mystery_prot_A"/>
</dbReference>
<accession>A9DFR2</accession>
<dbReference type="InterPro" id="IPR001387">
    <property type="entry name" value="Cro/C1-type_HTH"/>
</dbReference>
<dbReference type="SUPFAM" id="SSF47413">
    <property type="entry name" value="lambda repressor-like DNA-binding domains"/>
    <property type="match status" value="1"/>
</dbReference>
<dbReference type="Pfam" id="PF01381">
    <property type="entry name" value="HTH_3"/>
    <property type="match status" value="1"/>
</dbReference>
<dbReference type="NCBIfam" id="TIGR02612">
    <property type="entry name" value="mob_myst_A"/>
    <property type="match status" value="1"/>
</dbReference>
<dbReference type="CDD" id="cd00093">
    <property type="entry name" value="HTH_XRE"/>
    <property type="match status" value="1"/>
</dbReference>
<feature type="domain" description="HTH cro/C1-type" evidence="1">
    <location>
        <begin position="50"/>
        <end position="107"/>
    </location>
</feature>
<reference evidence="2 3" key="1">
    <citation type="submission" date="2007-10" db="EMBL/GenBank/DDBJ databases">
        <authorList>
            <person name="Yayanos A."/>
            <person name="Ferriera S."/>
            <person name="Johnson J."/>
            <person name="Kravitz S."/>
            <person name="Halpern A."/>
            <person name="Remington K."/>
            <person name="Beeson K."/>
            <person name="Tran B."/>
            <person name="Rogers Y.-H."/>
            <person name="Friedman R."/>
            <person name="Venter J.C."/>
        </authorList>
    </citation>
    <scope>NUCLEOTIDE SEQUENCE [LARGE SCALE GENOMIC DNA]</scope>
    <source>
        <strain evidence="2 3">KT99</strain>
    </source>
</reference>
<evidence type="ECO:0000259" key="1">
    <source>
        <dbReference type="PROSITE" id="PS50943"/>
    </source>
</evidence>
<name>A9DFR2_9GAMM</name>
<dbReference type="GO" id="GO:0003677">
    <property type="term" value="F:DNA binding"/>
    <property type="evidence" value="ECO:0007669"/>
    <property type="project" value="InterPro"/>
</dbReference>
<keyword evidence="3" id="KW-1185">Reference proteome</keyword>
<evidence type="ECO:0000313" key="2">
    <source>
        <dbReference type="EMBL" id="EDP99844.1"/>
    </source>
</evidence>
<dbReference type="Gene3D" id="1.10.260.40">
    <property type="entry name" value="lambda repressor-like DNA-binding domains"/>
    <property type="match status" value="1"/>
</dbReference>
<comment type="caution">
    <text evidence="2">The sequence shown here is derived from an EMBL/GenBank/DDBJ whole genome shotgun (WGS) entry which is preliminary data.</text>
</comment>